<keyword evidence="3" id="KW-1185">Reference proteome</keyword>
<dbReference type="AlphaFoldDB" id="A0AAD7IYV6"/>
<evidence type="ECO:0000256" key="1">
    <source>
        <dbReference type="SAM" id="MobiDB-lite"/>
    </source>
</evidence>
<dbReference type="Proteomes" id="UP001215598">
    <property type="component" value="Unassembled WGS sequence"/>
</dbReference>
<evidence type="ECO:0000313" key="2">
    <source>
        <dbReference type="EMBL" id="KAJ7753279.1"/>
    </source>
</evidence>
<sequence>MSTSNNAPKAPRKKAAISGDQPKSRIPTAPTRRSPRSVSTPAMPVSDASALTVAGVDAVESQPSAGETPAGGGYDAGTVSTLPPLQTVSNSSVTDATESVSVDGAESHAATLARASSLRTMYVGTLLRATNSRAAAPAPPGRMVEVPDEEDFHHRGSVIASSSRAVLEPVNGEEVVAPAPDDIPTSRAVLEAVEGLKALQLADNKTQTVRQSMGDRLDESEAHLIGRIVHPGEGADGAIVNRGEGADSVPDETRVELGKLLARPNYGARAYSAQARNHLVAETTSGLRSEFYKIHVRNPAVHEDVVVNIAAANDEASSAPFETSTKVDSGAAGARLYELPPHMSILVSSTSNNPQVPPSLSSVGPGSVSVLPGVGKLPTGWGAGSANNLAPASIVNGLPPIVEGDTTDRSPTQAARDASIALRAAGAANGVQVHNNDAGVVNANVASRAIPQTTSHWTSYNFRNVPKTAPTGTAIVPNSGAPAGANVTNAPGGPNGPGASAAPLHVNGGAPDVWAGTINSERYPNIFSLTAAVRRYRSSLMGEWTTAQKLGNLSSYYTHRSNRNANAADVSNHEDSDSDNPGQDANGS</sequence>
<accession>A0AAD7IYV6</accession>
<feature type="region of interest" description="Disordered" evidence="1">
    <location>
        <begin position="60"/>
        <end position="80"/>
    </location>
</feature>
<feature type="region of interest" description="Disordered" evidence="1">
    <location>
        <begin position="566"/>
        <end position="588"/>
    </location>
</feature>
<organism evidence="2 3">
    <name type="scientific">Mycena metata</name>
    <dbReference type="NCBI Taxonomy" id="1033252"/>
    <lineage>
        <taxon>Eukaryota</taxon>
        <taxon>Fungi</taxon>
        <taxon>Dikarya</taxon>
        <taxon>Basidiomycota</taxon>
        <taxon>Agaricomycotina</taxon>
        <taxon>Agaricomycetes</taxon>
        <taxon>Agaricomycetidae</taxon>
        <taxon>Agaricales</taxon>
        <taxon>Marasmiineae</taxon>
        <taxon>Mycenaceae</taxon>
        <taxon>Mycena</taxon>
    </lineage>
</organism>
<feature type="non-terminal residue" evidence="2">
    <location>
        <position position="588"/>
    </location>
</feature>
<feature type="compositionally biased region" description="Polar residues" evidence="1">
    <location>
        <begin position="579"/>
        <end position="588"/>
    </location>
</feature>
<gene>
    <name evidence="2" type="ORF">B0H16DRAFT_1459578</name>
</gene>
<feature type="region of interest" description="Disordered" evidence="1">
    <location>
        <begin position="1"/>
        <end position="46"/>
    </location>
</feature>
<reference evidence="2" key="1">
    <citation type="submission" date="2023-03" db="EMBL/GenBank/DDBJ databases">
        <title>Massive genome expansion in bonnet fungi (Mycena s.s.) driven by repeated elements and novel gene families across ecological guilds.</title>
        <authorList>
            <consortium name="Lawrence Berkeley National Laboratory"/>
            <person name="Harder C.B."/>
            <person name="Miyauchi S."/>
            <person name="Viragh M."/>
            <person name="Kuo A."/>
            <person name="Thoen E."/>
            <person name="Andreopoulos B."/>
            <person name="Lu D."/>
            <person name="Skrede I."/>
            <person name="Drula E."/>
            <person name="Henrissat B."/>
            <person name="Morin E."/>
            <person name="Kohler A."/>
            <person name="Barry K."/>
            <person name="LaButti K."/>
            <person name="Morin E."/>
            <person name="Salamov A."/>
            <person name="Lipzen A."/>
            <person name="Mereny Z."/>
            <person name="Hegedus B."/>
            <person name="Baldrian P."/>
            <person name="Stursova M."/>
            <person name="Weitz H."/>
            <person name="Taylor A."/>
            <person name="Grigoriev I.V."/>
            <person name="Nagy L.G."/>
            <person name="Martin F."/>
            <person name="Kauserud H."/>
        </authorList>
    </citation>
    <scope>NUCLEOTIDE SEQUENCE</scope>
    <source>
        <strain evidence="2">CBHHK182m</strain>
    </source>
</reference>
<proteinExistence type="predicted"/>
<dbReference type="EMBL" id="JARKIB010000056">
    <property type="protein sequence ID" value="KAJ7753279.1"/>
    <property type="molecule type" value="Genomic_DNA"/>
</dbReference>
<evidence type="ECO:0000313" key="3">
    <source>
        <dbReference type="Proteomes" id="UP001215598"/>
    </source>
</evidence>
<protein>
    <submittedName>
        <fullName evidence="2">Uncharacterized protein</fullName>
    </submittedName>
</protein>
<name>A0AAD7IYV6_9AGAR</name>
<comment type="caution">
    <text evidence="2">The sequence shown here is derived from an EMBL/GenBank/DDBJ whole genome shotgun (WGS) entry which is preliminary data.</text>
</comment>